<dbReference type="Proteomes" id="UP001497644">
    <property type="component" value="Chromosome 9"/>
</dbReference>
<evidence type="ECO:0000313" key="3">
    <source>
        <dbReference type="Proteomes" id="UP001497644"/>
    </source>
</evidence>
<name>A0AAV2PCB6_9HYME</name>
<dbReference type="EMBL" id="OZ034832">
    <property type="protein sequence ID" value="CAL1689396.1"/>
    <property type="molecule type" value="Genomic_DNA"/>
</dbReference>
<dbReference type="AlphaFoldDB" id="A0AAV2PCB6"/>
<organism evidence="2 3">
    <name type="scientific">Lasius platythorax</name>
    <dbReference type="NCBI Taxonomy" id="488582"/>
    <lineage>
        <taxon>Eukaryota</taxon>
        <taxon>Metazoa</taxon>
        <taxon>Ecdysozoa</taxon>
        <taxon>Arthropoda</taxon>
        <taxon>Hexapoda</taxon>
        <taxon>Insecta</taxon>
        <taxon>Pterygota</taxon>
        <taxon>Neoptera</taxon>
        <taxon>Endopterygota</taxon>
        <taxon>Hymenoptera</taxon>
        <taxon>Apocrita</taxon>
        <taxon>Aculeata</taxon>
        <taxon>Formicoidea</taxon>
        <taxon>Formicidae</taxon>
        <taxon>Formicinae</taxon>
        <taxon>Lasius</taxon>
        <taxon>Lasius</taxon>
    </lineage>
</organism>
<reference evidence="2" key="1">
    <citation type="submission" date="2024-04" db="EMBL/GenBank/DDBJ databases">
        <authorList>
            <consortium name="Molecular Ecology Group"/>
        </authorList>
    </citation>
    <scope>NUCLEOTIDE SEQUENCE</scope>
</reference>
<feature type="compositionally biased region" description="Basic and acidic residues" evidence="1">
    <location>
        <begin position="14"/>
        <end position="25"/>
    </location>
</feature>
<keyword evidence="3" id="KW-1185">Reference proteome</keyword>
<accession>A0AAV2PCB6</accession>
<feature type="compositionally biased region" description="Basic residues" evidence="1">
    <location>
        <begin position="1"/>
        <end position="12"/>
    </location>
</feature>
<protein>
    <submittedName>
        <fullName evidence="2">Uncharacterized protein</fullName>
    </submittedName>
</protein>
<feature type="region of interest" description="Disordered" evidence="1">
    <location>
        <begin position="1"/>
        <end position="43"/>
    </location>
</feature>
<proteinExistence type="predicted"/>
<sequence length="82" mass="9054">MRRSRERVRQKRTMQQEKIKGEKNAVDSNAGPRTRGPCSPGHSGLQTPCNIFFGSLSEALKSGLFGSANPSISMWPCRVYNG</sequence>
<evidence type="ECO:0000313" key="2">
    <source>
        <dbReference type="EMBL" id="CAL1689396.1"/>
    </source>
</evidence>
<evidence type="ECO:0000256" key="1">
    <source>
        <dbReference type="SAM" id="MobiDB-lite"/>
    </source>
</evidence>
<gene>
    <name evidence="2" type="ORF">LPLAT_LOCUS14330</name>
</gene>